<sequence>MDLETLFCIHFIQFSEKFYGPTSELIFEYPFELQMTEGCEVHSGKLSGSFLRIAYQGSDFMSFQNKSCLPSPLAGNAAKRVCKGFYQHQCDKDRISHLISDTFPRFLLGLLDAKRAHLQGQVKPEAWLSLGPSPGPGHLLLLCHVSGFYPKPVWVRWMRGEQEQPGTQRGDILPNADGTWYLQATLEVAAGEAADLSCRVKHSSLEGQDIVLYWGEKELGPRLEMPGGGPQHRGRAS</sequence>
<dbReference type="InterPro" id="IPR013783">
    <property type="entry name" value="Ig-like_fold"/>
</dbReference>
<comment type="subcellular location">
    <subcellularLocation>
        <location evidence="8">Endomembrane system</location>
        <topology evidence="8">Single-pass type I membrane protein</topology>
    </subcellularLocation>
    <subcellularLocation>
        <location evidence="1">Endosome</location>
    </subcellularLocation>
</comment>
<dbReference type="GO" id="GO:0048006">
    <property type="term" value="P:antigen processing and presentation, endogenous lipid antigen via MHC class Ib"/>
    <property type="evidence" value="ECO:0007669"/>
    <property type="project" value="TreeGrafter"/>
</dbReference>
<dbReference type="GO" id="GO:0071723">
    <property type="term" value="F:lipopeptide binding"/>
    <property type="evidence" value="ECO:0007669"/>
    <property type="project" value="TreeGrafter"/>
</dbReference>
<protein>
    <recommendedName>
        <fullName evidence="9">Ig-like domain-containing protein</fullName>
    </recommendedName>
</protein>
<dbReference type="PANTHER" id="PTHR16675:SF160">
    <property type="entry name" value="T-CELL SURFACE GLYCOPROTEIN CD1A"/>
    <property type="match status" value="1"/>
</dbReference>
<dbReference type="InterPro" id="IPR050208">
    <property type="entry name" value="MHC_class-I_related"/>
</dbReference>
<dbReference type="Gene3D" id="2.60.40.10">
    <property type="entry name" value="Immunoglobulins"/>
    <property type="match status" value="1"/>
</dbReference>
<dbReference type="InParanoid" id="A0A5F4VR06"/>
<dbReference type="InterPro" id="IPR003597">
    <property type="entry name" value="Ig_C1-set"/>
</dbReference>
<evidence type="ECO:0000313" key="10">
    <source>
        <dbReference type="Ensembl" id="ENSCJAP00000067928.2"/>
    </source>
</evidence>
<evidence type="ECO:0000256" key="8">
    <source>
        <dbReference type="ARBA" id="ARBA00046288"/>
    </source>
</evidence>
<accession>A0A5F4VR06</accession>
<keyword evidence="2" id="KW-0732">Signal</keyword>
<dbReference type="GO" id="GO:0005768">
    <property type="term" value="C:endosome"/>
    <property type="evidence" value="ECO:0007669"/>
    <property type="project" value="UniProtKB-SubCell"/>
</dbReference>
<dbReference type="GeneTree" id="ENSGT01120000271825"/>
<evidence type="ECO:0000256" key="7">
    <source>
        <dbReference type="ARBA" id="ARBA00023319"/>
    </source>
</evidence>
<organism evidence="10 11">
    <name type="scientific">Callithrix jacchus</name>
    <name type="common">White-tufted-ear marmoset</name>
    <name type="synonym">Simia Jacchus</name>
    <dbReference type="NCBI Taxonomy" id="9483"/>
    <lineage>
        <taxon>Eukaryota</taxon>
        <taxon>Metazoa</taxon>
        <taxon>Chordata</taxon>
        <taxon>Craniata</taxon>
        <taxon>Vertebrata</taxon>
        <taxon>Euteleostomi</taxon>
        <taxon>Mammalia</taxon>
        <taxon>Eutheria</taxon>
        <taxon>Euarchontoglires</taxon>
        <taxon>Primates</taxon>
        <taxon>Haplorrhini</taxon>
        <taxon>Platyrrhini</taxon>
        <taxon>Cebidae</taxon>
        <taxon>Callitrichinae</taxon>
        <taxon>Callithrix</taxon>
        <taxon>Callithrix</taxon>
    </lineage>
</organism>
<dbReference type="GO" id="GO:0006955">
    <property type="term" value="P:immune response"/>
    <property type="evidence" value="ECO:0007669"/>
    <property type="project" value="TreeGrafter"/>
</dbReference>
<dbReference type="GO" id="GO:0048007">
    <property type="term" value="P:antigen processing and presentation, exogenous lipid antigen via MHC class Ib"/>
    <property type="evidence" value="ECO:0007669"/>
    <property type="project" value="TreeGrafter"/>
</dbReference>
<keyword evidence="3" id="KW-0967">Endosome</keyword>
<keyword evidence="5" id="KW-0472">Membrane</keyword>
<dbReference type="GO" id="GO:0005615">
    <property type="term" value="C:extracellular space"/>
    <property type="evidence" value="ECO:0007669"/>
    <property type="project" value="TreeGrafter"/>
</dbReference>
<dbReference type="SUPFAM" id="SSF54452">
    <property type="entry name" value="MHC antigen-recognition domain"/>
    <property type="match status" value="1"/>
</dbReference>
<dbReference type="GO" id="GO:0030884">
    <property type="term" value="F:exogenous lipid antigen binding"/>
    <property type="evidence" value="ECO:0007669"/>
    <property type="project" value="TreeGrafter"/>
</dbReference>
<dbReference type="Ensembl" id="ENSCJAT00000114659.2">
    <property type="protein sequence ID" value="ENSCJAP00000067928.2"/>
    <property type="gene ID" value="ENSCJAG00000061526.2"/>
</dbReference>
<dbReference type="AlphaFoldDB" id="A0A5F4VR06"/>
<dbReference type="GO" id="GO:0001916">
    <property type="term" value="P:positive regulation of T cell mediated cytotoxicity"/>
    <property type="evidence" value="ECO:0007669"/>
    <property type="project" value="TreeGrafter"/>
</dbReference>
<dbReference type="GO" id="GO:0009897">
    <property type="term" value="C:external side of plasma membrane"/>
    <property type="evidence" value="ECO:0007669"/>
    <property type="project" value="TreeGrafter"/>
</dbReference>
<reference evidence="10" key="3">
    <citation type="submission" date="2025-09" db="UniProtKB">
        <authorList>
            <consortium name="Ensembl"/>
        </authorList>
    </citation>
    <scope>IDENTIFICATION</scope>
</reference>
<dbReference type="Bgee" id="ENSCJAG00000061526">
    <property type="expression patterns" value="Expressed in kidney and 2 other cell types or tissues"/>
</dbReference>
<dbReference type="CDD" id="cd21029">
    <property type="entry name" value="IgC1_CD1"/>
    <property type="match status" value="1"/>
</dbReference>
<evidence type="ECO:0000256" key="2">
    <source>
        <dbReference type="ARBA" id="ARBA00022729"/>
    </source>
</evidence>
<evidence type="ECO:0000256" key="6">
    <source>
        <dbReference type="ARBA" id="ARBA00023180"/>
    </source>
</evidence>
<evidence type="ECO:0000256" key="5">
    <source>
        <dbReference type="ARBA" id="ARBA00023136"/>
    </source>
</evidence>
<keyword evidence="6" id="KW-0325">Glycoprotein</keyword>
<evidence type="ECO:0000256" key="1">
    <source>
        <dbReference type="ARBA" id="ARBA00004177"/>
    </source>
</evidence>
<dbReference type="STRING" id="9483.ENSCJAP00000067928"/>
<evidence type="ECO:0000259" key="9">
    <source>
        <dbReference type="PROSITE" id="PS50835"/>
    </source>
</evidence>
<feature type="domain" description="Ig-like" evidence="9">
    <location>
        <begin position="104"/>
        <end position="211"/>
    </location>
</feature>
<dbReference type="FunFam" id="2.60.40.10:FF:000254">
    <property type="entry name" value="Antigen-presenting glycoprotein CD1d1"/>
    <property type="match status" value="1"/>
</dbReference>
<evidence type="ECO:0000256" key="3">
    <source>
        <dbReference type="ARBA" id="ARBA00022753"/>
    </source>
</evidence>
<dbReference type="Pfam" id="PF07654">
    <property type="entry name" value="C1-set"/>
    <property type="match status" value="1"/>
</dbReference>
<dbReference type="OMA" id="CEVDENM"/>
<dbReference type="InterPro" id="IPR037055">
    <property type="entry name" value="MHC_I-like_Ag-recog_sf"/>
</dbReference>
<dbReference type="Pfam" id="PF16497">
    <property type="entry name" value="MHC_I_3"/>
    <property type="match status" value="1"/>
</dbReference>
<proteinExistence type="predicted"/>
<dbReference type="InterPro" id="IPR011161">
    <property type="entry name" value="MHC_I-like_Ag-recog"/>
</dbReference>
<keyword evidence="4" id="KW-0391">Immunity</keyword>
<dbReference type="SUPFAM" id="SSF48726">
    <property type="entry name" value="Immunoglobulin"/>
    <property type="match status" value="1"/>
</dbReference>
<dbReference type="PROSITE" id="PS50835">
    <property type="entry name" value="IG_LIKE"/>
    <property type="match status" value="1"/>
</dbReference>
<dbReference type="InterPro" id="IPR011162">
    <property type="entry name" value="MHC_I/II-like_Ag-recog"/>
</dbReference>
<dbReference type="Gene3D" id="3.30.500.10">
    <property type="entry name" value="MHC class I-like antigen recognition-like"/>
    <property type="match status" value="1"/>
</dbReference>
<dbReference type="InterPro" id="IPR036179">
    <property type="entry name" value="Ig-like_dom_sf"/>
</dbReference>
<keyword evidence="11" id="KW-1185">Reference proteome</keyword>
<dbReference type="PANTHER" id="PTHR16675">
    <property type="entry name" value="MHC CLASS I-RELATED"/>
    <property type="match status" value="1"/>
</dbReference>
<reference evidence="10" key="1">
    <citation type="submission" date="2009-03" db="EMBL/GenBank/DDBJ databases">
        <authorList>
            <person name="Warren W."/>
            <person name="Ye L."/>
            <person name="Minx P."/>
            <person name="Worley K."/>
            <person name="Gibbs R."/>
            <person name="Wilson R.K."/>
        </authorList>
    </citation>
    <scope>NUCLEOTIDE SEQUENCE [LARGE SCALE GENOMIC DNA]</scope>
</reference>
<dbReference type="Proteomes" id="UP000008225">
    <property type="component" value="Chromosome 18"/>
</dbReference>
<evidence type="ECO:0000256" key="4">
    <source>
        <dbReference type="ARBA" id="ARBA00022859"/>
    </source>
</evidence>
<dbReference type="SMART" id="SM00407">
    <property type="entry name" value="IGc1"/>
    <property type="match status" value="1"/>
</dbReference>
<keyword evidence="7" id="KW-0393">Immunoglobulin domain</keyword>
<evidence type="ECO:0000313" key="11">
    <source>
        <dbReference type="Proteomes" id="UP000008225"/>
    </source>
</evidence>
<dbReference type="GO" id="GO:0030883">
    <property type="term" value="F:endogenous lipid antigen binding"/>
    <property type="evidence" value="ECO:0007669"/>
    <property type="project" value="TreeGrafter"/>
</dbReference>
<name>A0A5F4VR06_CALJA</name>
<reference evidence="10" key="2">
    <citation type="submission" date="2025-08" db="UniProtKB">
        <authorList>
            <consortium name="Ensembl"/>
        </authorList>
    </citation>
    <scope>IDENTIFICATION</scope>
</reference>
<dbReference type="InterPro" id="IPR007110">
    <property type="entry name" value="Ig-like_dom"/>
</dbReference>